<evidence type="ECO:0000313" key="2">
    <source>
        <dbReference type="Proteomes" id="UP001155546"/>
    </source>
</evidence>
<keyword evidence="2" id="KW-1185">Reference proteome</keyword>
<proteinExistence type="predicted"/>
<evidence type="ECO:0008006" key="3">
    <source>
        <dbReference type="Google" id="ProtNLM"/>
    </source>
</evidence>
<organism evidence="1 2">
    <name type="scientific">Shewanella holmiensis</name>
    <dbReference type="NCBI Taxonomy" id="2952222"/>
    <lineage>
        <taxon>Bacteria</taxon>
        <taxon>Pseudomonadati</taxon>
        <taxon>Pseudomonadota</taxon>
        <taxon>Gammaproteobacteria</taxon>
        <taxon>Alteromonadales</taxon>
        <taxon>Shewanellaceae</taxon>
        <taxon>Shewanella</taxon>
    </lineage>
</organism>
<sequence>MNRGNKGIIVALIVSVSAVLSGCSGNSDELDEKLTHTVKMSFINSLAYMADFHVSKRNISTGYTGLFDSKNIASSDVKANDISSVYNYSYDAINNMVNLGVKDSINANQEKRITTNLSNGNHLWVIAWESSGSSTLSAINKKQHNTPDVFNVRLFANGNYDVSVDDTAILTTEKGIVTDYLAVSNCANSLKVAGNTIDLCTGNISSSYLLVVDGNGKRVMTEE</sequence>
<dbReference type="PROSITE" id="PS51257">
    <property type="entry name" value="PROKAR_LIPOPROTEIN"/>
    <property type="match status" value="1"/>
</dbReference>
<protein>
    <recommendedName>
        <fullName evidence="3">Lipoprotein</fullName>
    </recommendedName>
</protein>
<accession>A0A9X2WR40</accession>
<dbReference type="EMBL" id="JAMTCD010000048">
    <property type="protein sequence ID" value="MCT7943739.1"/>
    <property type="molecule type" value="Genomic_DNA"/>
</dbReference>
<dbReference type="Proteomes" id="UP001155546">
    <property type="component" value="Unassembled WGS sequence"/>
</dbReference>
<dbReference type="AlphaFoldDB" id="A0A9X2WR40"/>
<gene>
    <name evidence="1" type="ORF">NE535_18455</name>
</gene>
<reference evidence="1" key="1">
    <citation type="journal article" date="2023" name="Int. J. Syst. Evol. Microbiol.">
        <title>&lt;i&gt;Shewanella septentrionalis&lt;/i&gt; sp. nov. and &lt;i&gt;Shewanella holmiensis&lt;/i&gt; sp. nov., isolated from Baltic Sea water and sediments.</title>
        <authorList>
            <person name="Martin-Rodriguez A.J."/>
            <person name="Thorell K."/>
            <person name="Joffre E."/>
            <person name="Jensie-Markopoulos S."/>
            <person name="Moore E.R.B."/>
            <person name="Sjoling A."/>
        </authorList>
    </citation>
    <scope>NUCLEOTIDE SEQUENCE</scope>
    <source>
        <strain evidence="1">SP1S2-7</strain>
    </source>
</reference>
<name>A0A9X2WR40_9GAMM</name>
<evidence type="ECO:0000313" key="1">
    <source>
        <dbReference type="EMBL" id="MCT7943739.1"/>
    </source>
</evidence>
<comment type="caution">
    <text evidence="1">The sequence shown here is derived from an EMBL/GenBank/DDBJ whole genome shotgun (WGS) entry which is preliminary data.</text>
</comment>
<dbReference type="RefSeq" id="WP_226413344.1">
    <property type="nucleotide sequence ID" value="NZ_JAMTCD010000048.1"/>
</dbReference>